<dbReference type="AlphaFoldDB" id="A0A3Q9QYJ8"/>
<feature type="coiled-coil region" evidence="14">
    <location>
        <begin position="236"/>
        <end position="263"/>
    </location>
</feature>
<evidence type="ECO:0000256" key="1">
    <source>
        <dbReference type="ARBA" id="ARBA00000085"/>
    </source>
</evidence>
<comment type="subcellular location">
    <subcellularLocation>
        <location evidence="2">Cell membrane</location>
        <topology evidence="2">Multi-pass membrane protein</topology>
    </subcellularLocation>
</comment>
<dbReference type="InterPro" id="IPR003594">
    <property type="entry name" value="HATPase_dom"/>
</dbReference>
<evidence type="ECO:0000256" key="11">
    <source>
        <dbReference type="ARBA" id="ARBA00022989"/>
    </source>
</evidence>
<dbReference type="RefSeq" id="WP_066397258.1">
    <property type="nucleotide sequence ID" value="NZ_CP022572.1"/>
</dbReference>
<accession>A0A3Q9QYJ8</accession>
<proteinExistence type="predicted"/>
<evidence type="ECO:0000256" key="14">
    <source>
        <dbReference type="SAM" id="Coils"/>
    </source>
</evidence>
<dbReference type="CDD" id="cd00075">
    <property type="entry name" value="HATPase"/>
    <property type="match status" value="1"/>
</dbReference>
<evidence type="ECO:0000256" key="13">
    <source>
        <dbReference type="ARBA" id="ARBA00023136"/>
    </source>
</evidence>
<dbReference type="InterPro" id="IPR004358">
    <property type="entry name" value="Sig_transdc_His_kin-like_C"/>
</dbReference>
<keyword evidence="8" id="KW-0547">Nucleotide-binding</keyword>
<keyword evidence="19" id="KW-1185">Reference proteome</keyword>
<feature type="transmembrane region" description="Helical" evidence="15">
    <location>
        <begin position="12"/>
        <end position="33"/>
    </location>
</feature>
<dbReference type="PRINTS" id="PR00344">
    <property type="entry name" value="BCTRLSENSOR"/>
</dbReference>
<dbReference type="SMART" id="SM00304">
    <property type="entry name" value="HAMP"/>
    <property type="match status" value="1"/>
</dbReference>
<keyword evidence="7 15" id="KW-0812">Transmembrane</keyword>
<dbReference type="InterPro" id="IPR005467">
    <property type="entry name" value="His_kinase_dom"/>
</dbReference>
<dbReference type="EC" id="2.7.13.3" evidence="3"/>
<dbReference type="PROSITE" id="PS50109">
    <property type="entry name" value="HIS_KIN"/>
    <property type="match status" value="1"/>
</dbReference>
<dbReference type="SUPFAM" id="SSF158472">
    <property type="entry name" value="HAMP domain-like"/>
    <property type="match status" value="1"/>
</dbReference>
<dbReference type="PANTHER" id="PTHR45528">
    <property type="entry name" value="SENSOR HISTIDINE KINASE CPXA"/>
    <property type="match status" value="1"/>
</dbReference>
<dbReference type="GO" id="GO:0005886">
    <property type="term" value="C:plasma membrane"/>
    <property type="evidence" value="ECO:0007669"/>
    <property type="project" value="UniProtKB-SubCell"/>
</dbReference>
<dbReference type="STRING" id="1193713.GCA_001636315_04650"/>
<gene>
    <name evidence="18" type="ORF">CHR53_11125</name>
</gene>
<dbReference type="Proteomes" id="UP000282892">
    <property type="component" value="Chromosome"/>
</dbReference>
<dbReference type="Gene3D" id="6.10.340.10">
    <property type="match status" value="1"/>
</dbReference>
<dbReference type="InterPro" id="IPR036097">
    <property type="entry name" value="HisK_dim/P_sf"/>
</dbReference>
<feature type="transmembrane region" description="Helical" evidence="15">
    <location>
        <begin position="172"/>
        <end position="194"/>
    </location>
</feature>
<keyword evidence="13 15" id="KW-0472">Membrane</keyword>
<feature type="domain" description="HAMP" evidence="17">
    <location>
        <begin position="196"/>
        <end position="248"/>
    </location>
</feature>
<dbReference type="KEGG" id="nmk:CHR53_11125"/>
<dbReference type="PROSITE" id="PS50885">
    <property type="entry name" value="HAMP"/>
    <property type="match status" value="1"/>
</dbReference>
<evidence type="ECO:0000256" key="15">
    <source>
        <dbReference type="SAM" id="Phobius"/>
    </source>
</evidence>
<evidence type="ECO:0000256" key="4">
    <source>
        <dbReference type="ARBA" id="ARBA00022475"/>
    </source>
</evidence>
<evidence type="ECO:0000256" key="8">
    <source>
        <dbReference type="ARBA" id="ARBA00022741"/>
    </source>
</evidence>
<keyword evidence="5" id="KW-0597">Phosphoprotein</keyword>
<dbReference type="OrthoDB" id="335833at2"/>
<dbReference type="Gene3D" id="3.30.565.10">
    <property type="entry name" value="Histidine kinase-like ATPase, C-terminal domain"/>
    <property type="match status" value="1"/>
</dbReference>
<keyword evidence="14" id="KW-0175">Coiled coil</keyword>
<dbReference type="Pfam" id="PF00512">
    <property type="entry name" value="HisKA"/>
    <property type="match status" value="1"/>
</dbReference>
<evidence type="ECO:0000256" key="12">
    <source>
        <dbReference type="ARBA" id="ARBA00023012"/>
    </source>
</evidence>
<keyword evidence="12" id="KW-0902">Two-component regulatory system</keyword>
<dbReference type="SUPFAM" id="SSF55874">
    <property type="entry name" value="ATPase domain of HSP90 chaperone/DNA topoisomerase II/histidine kinase"/>
    <property type="match status" value="1"/>
</dbReference>
<dbReference type="CDD" id="cd00082">
    <property type="entry name" value="HisKA"/>
    <property type="match status" value="1"/>
</dbReference>
<evidence type="ECO:0000256" key="9">
    <source>
        <dbReference type="ARBA" id="ARBA00022777"/>
    </source>
</evidence>
<evidence type="ECO:0000256" key="5">
    <source>
        <dbReference type="ARBA" id="ARBA00022553"/>
    </source>
</evidence>
<dbReference type="SMART" id="SM00388">
    <property type="entry name" value="HisKA"/>
    <property type="match status" value="1"/>
</dbReference>
<name>A0A3Q9QYJ8_9BACI</name>
<keyword evidence="6" id="KW-0808">Transferase</keyword>
<dbReference type="EMBL" id="CP022572">
    <property type="protein sequence ID" value="AZU61787.1"/>
    <property type="molecule type" value="Genomic_DNA"/>
</dbReference>
<dbReference type="SUPFAM" id="SSF47384">
    <property type="entry name" value="Homodimeric domain of signal transducing histidine kinase"/>
    <property type="match status" value="1"/>
</dbReference>
<keyword evidence="9 18" id="KW-0418">Kinase</keyword>
<protein>
    <recommendedName>
        <fullName evidence="3">histidine kinase</fullName>
        <ecNumber evidence="3">2.7.13.3</ecNumber>
    </recommendedName>
</protein>
<feature type="domain" description="Histidine kinase" evidence="16">
    <location>
        <begin position="263"/>
        <end position="483"/>
    </location>
</feature>
<dbReference type="SMART" id="SM00387">
    <property type="entry name" value="HATPase_c"/>
    <property type="match status" value="1"/>
</dbReference>
<evidence type="ECO:0000259" key="16">
    <source>
        <dbReference type="PROSITE" id="PS50109"/>
    </source>
</evidence>
<evidence type="ECO:0000256" key="10">
    <source>
        <dbReference type="ARBA" id="ARBA00022840"/>
    </source>
</evidence>
<dbReference type="Pfam" id="PF00672">
    <property type="entry name" value="HAMP"/>
    <property type="match status" value="1"/>
</dbReference>
<reference evidence="18 19" key="1">
    <citation type="submission" date="2017-07" db="EMBL/GenBank/DDBJ databases">
        <title>The complete genome sequence of Bacillus mesonae strain H20-5, an efficient strain improving plant abiotic stress resistance.</title>
        <authorList>
            <person name="Kim S.Y."/>
            <person name="Song H."/>
            <person name="Sang M.K."/>
            <person name="Weon H.-Y."/>
            <person name="Song J."/>
        </authorList>
    </citation>
    <scope>NUCLEOTIDE SEQUENCE [LARGE SCALE GENOMIC DNA]</scope>
    <source>
        <strain evidence="18 19">H20-5</strain>
    </source>
</reference>
<dbReference type="GO" id="GO:0005524">
    <property type="term" value="F:ATP binding"/>
    <property type="evidence" value="ECO:0007669"/>
    <property type="project" value="UniProtKB-KW"/>
</dbReference>
<organism evidence="18 19">
    <name type="scientific">Neobacillus mesonae</name>
    <dbReference type="NCBI Taxonomy" id="1193713"/>
    <lineage>
        <taxon>Bacteria</taxon>
        <taxon>Bacillati</taxon>
        <taxon>Bacillota</taxon>
        <taxon>Bacilli</taxon>
        <taxon>Bacillales</taxon>
        <taxon>Bacillaceae</taxon>
        <taxon>Neobacillus</taxon>
    </lineage>
</organism>
<keyword evidence="11 15" id="KW-1133">Transmembrane helix</keyword>
<dbReference type="PANTHER" id="PTHR45528:SF1">
    <property type="entry name" value="SENSOR HISTIDINE KINASE CPXA"/>
    <property type="match status" value="1"/>
</dbReference>
<keyword evidence="10" id="KW-0067">ATP-binding</keyword>
<evidence type="ECO:0000256" key="7">
    <source>
        <dbReference type="ARBA" id="ARBA00022692"/>
    </source>
</evidence>
<evidence type="ECO:0000256" key="6">
    <source>
        <dbReference type="ARBA" id="ARBA00022679"/>
    </source>
</evidence>
<dbReference type="InterPro" id="IPR003661">
    <property type="entry name" value="HisK_dim/P_dom"/>
</dbReference>
<keyword evidence="4" id="KW-1003">Cell membrane</keyword>
<dbReference type="InterPro" id="IPR036890">
    <property type="entry name" value="HATPase_C_sf"/>
</dbReference>
<evidence type="ECO:0000256" key="2">
    <source>
        <dbReference type="ARBA" id="ARBA00004651"/>
    </source>
</evidence>
<sequence>MSIRLRLILSYLAMVLVPILFVVISALLVALLFRGDINELRNIYLPPEHHKHLSEKDQLYINIHKVALKQPERLLDQNNLKKIDNQLNHTGDTALAVRKGNQIIYLSPKLKGLDTRDLPVFGLYGDAEPLEQIDEQFVSIKKMDFYFPDDAEGSLFVVTNANRLATFVRSSFPILFVGLILILIVTNGLLTYFVSKSIILPVRELQKAAKHMRDGNLAVPITVKSKDELGHLAQGFEEMRIRLKESIEKLIAYEDNRKELVANISHDLKTPITTIKGYIEGIRDGVANSPEKQERYIQTIYSKSIELDKMIDELFLYSKLDLQRLPFHFEEIRFDHYLEDFVEELRFEVEGKNVVVNMDIDKSEDYCIVADREHLKRVITNVVENSLKYIDKERKILSFRLSSQGRNILFKMSDNGPGISPQNLPLIFERFYRADQARGTAIGGSGLGLSIANRIIEEHHGAIWAESKLGQGTTILFTLKKAGEHHETDIDHRG</sequence>
<dbReference type="InterPro" id="IPR003660">
    <property type="entry name" value="HAMP_dom"/>
</dbReference>
<dbReference type="InterPro" id="IPR050398">
    <property type="entry name" value="HssS/ArlS-like"/>
</dbReference>
<dbReference type="CDD" id="cd06225">
    <property type="entry name" value="HAMP"/>
    <property type="match status" value="1"/>
</dbReference>
<evidence type="ECO:0000313" key="18">
    <source>
        <dbReference type="EMBL" id="AZU61787.1"/>
    </source>
</evidence>
<evidence type="ECO:0000313" key="19">
    <source>
        <dbReference type="Proteomes" id="UP000282892"/>
    </source>
</evidence>
<evidence type="ECO:0000259" key="17">
    <source>
        <dbReference type="PROSITE" id="PS50885"/>
    </source>
</evidence>
<comment type="catalytic activity">
    <reaction evidence="1">
        <text>ATP + protein L-histidine = ADP + protein N-phospho-L-histidine.</text>
        <dbReference type="EC" id="2.7.13.3"/>
    </reaction>
</comment>
<dbReference type="FunFam" id="1.10.287.130:FF:000001">
    <property type="entry name" value="Two-component sensor histidine kinase"/>
    <property type="match status" value="1"/>
</dbReference>
<dbReference type="Gene3D" id="1.10.287.130">
    <property type="match status" value="1"/>
</dbReference>
<dbReference type="FunFam" id="3.30.565.10:FF:000006">
    <property type="entry name" value="Sensor histidine kinase WalK"/>
    <property type="match status" value="1"/>
</dbReference>
<evidence type="ECO:0000256" key="3">
    <source>
        <dbReference type="ARBA" id="ARBA00012438"/>
    </source>
</evidence>
<dbReference type="GO" id="GO:0000155">
    <property type="term" value="F:phosphorelay sensor kinase activity"/>
    <property type="evidence" value="ECO:0007669"/>
    <property type="project" value="InterPro"/>
</dbReference>
<dbReference type="Pfam" id="PF02518">
    <property type="entry name" value="HATPase_c"/>
    <property type="match status" value="1"/>
</dbReference>